<dbReference type="Proteomes" id="UP001610563">
    <property type="component" value="Unassembled WGS sequence"/>
</dbReference>
<protein>
    <recommendedName>
        <fullName evidence="4">Secreted protein</fullName>
    </recommendedName>
</protein>
<dbReference type="EMBL" id="JBFTWV010000228">
    <property type="protein sequence ID" value="KAL2783540.1"/>
    <property type="molecule type" value="Genomic_DNA"/>
</dbReference>
<reference evidence="2 3" key="1">
    <citation type="submission" date="2024-07" db="EMBL/GenBank/DDBJ databases">
        <title>Section-level genome sequencing and comparative genomics of Aspergillus sections Usti and Cavernicolus.</title>
        <authorList>
            <consortium name="Lawrence Berkeley National Laboratory"/>
            <person name="Nybo J.L."/>
            <person name="Vesth T.C."/>
            <person name="Theobald S."/>
            <person name="Frisvad J.C."/>
            <person name="Larsen T.O."/>
            <person name="Kjaerboelling I."/>
            <person name="Rothschild-Mancinelli K."/>
            <person name="Lyhne E.K."/>
            <person name="Kogle M.E."/>
            <person name="Barry K."/>
            <person name="Clum A."/>
            <person name="Na H."/>
            <person name="Ledsgaard L."/>
            <person name="Lin J."/>
            <person name="Lipzen A."/>
            <person name="Kuo A."/>
            <person name="Riley R."/>
            <person name="Mondo S."/>
            <person name="Labutti K."/>
            <person name="Haridas S."/>
            <person name="Pangalinan J."/>
            <person name="Salamov A.A."/>
            <person name="Simmons B.A."/>
            <person name="Magnuson J.K."/>
            <person name="Chen J."/>
            <person name="Drula E."/>
            <person name="Henrissat B."/>
            <person name="Wiebenga A."/>
            <person name="Lubbers R.J."/>
            <person name="Gomes A.C."/>
            <person name="Makela M.R."/>
            <person name="Stajich J."/>
            <person name="Grigoriev I.V."/>
            <person name="Mortensen U.H."/>
            <person name="De Vries R.P."/>
            <person name="Baker S.E."/>
            <person name="Andersen M.R."/>
        </authorList>
    </citation>
    <scope>NUCLEOTIDE SEQUENCE [LARGE SCALE GENOMIC DNA]</scope>
    <source>
        <strain evidence="2 3">CBS 209.92</strain>
    </source>
</reference>
<proteinExistence type="predicted"/>
<organism evidence="2 3">
    <name type="scientific">Aspergillus keveii</name>
    <dbReference type="NCBI Taxonomy" id="714993"/>
    <lineage>
        <taxon>Eukaryota</taxon>
        <taxon>Fungi</taxon>
        <taxon>Dikarya</taxon>
        <taxon>Ascomycota</taxon>
        <taxon>Pezizomycotina</taxon>
        <taxon>Eurotiomycetes</taxon>
        <taxon>Eurotiomycetidae</taxon>
        <taxon>Eurotiales</taxon>
        <taxon>Aspergillaceae</taxon>
        <taxon>Aspergillus</taxon>
        <taxon>Aspergillus subgen. Nidulantes</taxon>
    </lineage>
</organism>
<evidence type="ECO:0008006" key="4">
    <source>
        <dbReference type="Google" id="ProtNLM"/>
    </source>
</evidence>
<name>A0ABR4FJX7_9EURO</name>
<evidence type="ECO:0000313" key="3">
    <source>
        <dbReference type="Proteomes" id="UP001610563"/>
    </source>
</evidence>
<comment type="caution">
    <text evidence="2">The sequence shown here is derived from an EMBL/GenBank/DDBJ whole genome shotgun (WGS) entry which is preliminary data.</text>
</comment>
<feature type="region of interest" description="Disordered" evidence="1">
    <location>
        <begin position="37"/>
        <end position="65"/>
    </location>
</feature>
<feature type="compositionally biased region" description="Basic and acidic residues" evidence="1">
    <location>
        <begin position="49"/>
        <end position="65"/>
    </location>
</feature>
<gene>
    <name evidence="2" type="ORF">BJX66DRAFT_318303</name>
</gene>
<evidence type="ECO:0000256" key="1">
    <source>
        <dbReference type="SAM" id="MobiDB-lite"/>
    </source>
</evidence>
<sequence length="65" mass="7268">MTEKAPLRPLLPAIAWTTATAAVSNYAKQKRRSLACDSCRKRRTKASKIRAEEGGTHRRHSSKDC</sequence>
<keyword evidence="3" id="KW-1185">Reference proteome</keyword>
<accession>A0ABR4FJX7</accession>
<evidence type="ECO:0000313" key="2">
    <source>
        <dbReference type="EMBL" id="KAL2783540.1"/>
    </source>
</evidence>